<dbReference type="OrthoDB" id="65740at2759"/>
<dbReference type="GO" id="GO:0006508">
    <property type="term" value="P:proteolysis"/>
    <property type="evidence" value="ECO:0007669"/>
    <property type="project" value="UniProtKB-KW"/>
</dbReference>
<dbReference type="InterPro" id="IPR025660">
    <property type="entry name" value="Pept_his_AS"/>
</dbReference>
<dbReference type="SMART" id="SM00645">
    <property type="entry name" value="Pept_C1"/>
    <property type="match status" value="1"/>
</dbReference>
<feature type="domain" description="Peptidase C1A papain C-terminal" evidence="3">
    <location>
        <begin position="82"/>
        <end position="296"/>
    </location>
</feature>
<keyword evidence="4" id="KW-0378">Hydrolase</keyword>
<dbReference type="AlphaFoldDB" id="A0A0B1TU47"/>
<keyword evidence="2" id="KW-1015">Disulfide bond</keyword>
<sequence length="299" mass="34571">MQKSACKPYPFHPCGYHQGQRYYGECPKSTEETPRCRRRCQIAYNKTYEEDKIYGKSAYYVPKNATEIQKEIMLNGPVIASFRVYADFRHYKRGVYVVRKSEARYAAEDTLLKLGNTSSAVVPALVAHTCKSKCYIKPSFQSVCKPYQFHPCGYHQDQRYYGECPKSTEETPQCRRRCQIAYNKTYEEDKIYGKSAYYVPKNATEIQKEIMLNGPVIASFRVYADFRHYKRGVYVHVGGDESGSHAVKIVGWGIDRGVKYWLVANSWNADWGEQGFFRILRDHNECGIEERVVAGLIKV</sequence>
<evidence type="ECO:0000313" key="5">
    <source>
        <dbReference type="Proteomes" id="UP000053660"/>
    </source>
</evidence>
<dbReference type="PROSITE" id="PS00639">
    <property type="entry name" value="THIOL_PROTEASE_HIS"/>
    <property type="match status" value="1"/>
</dbReference>
<dbReference type="Gene3D" id="3.90.70.10">
    <property type="entry name" value="Cysteine proteinases"/>
    <property type="match status" value="2"/>
</dbReference>
<dbReference type="InterPro" id="IPR013128">
    <property type="entry name" value="Peptidase_C1A"/>
</dbReference>
<evidence type="ECO:0000259" key="3">
    <source>
        <dbReference type="SMART" id="SM00645"/>
    </source>
</evidence>
<dbReference type="GO" id="GO:0008234">
    <property type="term" value="F:cysteine-type peptidase activity"/>
    <property type="evidence" value="ECO:0007669"/>
    <property type="project" value="InterPro"/>
</dbReference>
<dbReference type="InterPro" id="IPR025661">
    <property type="entry name" value="Pept_asp_AS"/>
</dbReference>
<proteinExistence type="inferred from homology"/>
<protein>
    <submittedName>
        <fullName evidence="4">Papain family cysteine protease</fullName>
    </submittedName>
</protein>
<evidence type="ECO:0000256" key="2">
    <source>
        <dbReference type="ARBA" id="ARBA00023157"/>
    </source>
</evidence>
<dbReference type="PROSITE" id="PS00640">
    <property type="entry name" value="THIOL_PROTEASE_ASN"/>
    <property type="match status" value="1"/>
</dbReference>
<keyword evidence="4" id="KW-0645">Protease</keyword>
<accession>A0A0B1TU47</accession>
<evidence type="ECO:0000256" key="1">
    <source>
        <dbReference type="ARBA" id="ARBA00008455"/>
    </source>
</evidence>
<keyword evidence="5" id="KW-1185">Reference proteome</keyword>
<dbReference type="SUPFAM" id="SSF54001">
    <property type="entry name" value="Cysteine proteinases"/>
    <property type="match status" value="2"/>
</dbReference>
<organism evidence="4 5">
    <name type="scientific">Oesophagostomum dentatum</name>
    <name type="common">Nodular worm</name>
    <dbReference type="NCBI Taxonomy" id="61180"/>
    <lineage>
        <taxon>Eukaryota</taxon>
        <taxon>Metazoa</taxon>
        <taxon>Ecdysozoa</taxon>
        <taxon>Nematoda</taxon>
        <taxon>Chromadorea</taxon>
        <taxon>Rhabditida</taxon>
        <taxon>Rhabditina</taxon>
        <taxon>Rhabditomorpha</taxon>
        <taxon>Strongyloidea</taxon>
        <taxon>Strongylidae</taxon>
        <taxon>Oesophagostomum</taxon>
    </lineage>
</organism>
<dbReference type="Proteomes" id="UP000053660">
    <property type="component" value="Unassembled WGS sequence"/>
</dbReference>
<dbReference type="InterPro" id="IPR000668">
    <property type="entry name" value="Peptidase_C1A_C"/>
</dbReference>
<gene>
    <name evidence="4" type="ORF">OESDEN_00615</name>
</gene>
<reference evidence="4 5" key="1">
    <citation type="submission" date="2014-03" db="EMBL/GenBank/DDBJ databases">
        <title>Draft genome of the hookworm Oesophagostomum dentatum.</title>
        <authorList>
            <person name="Mitreva M."/>
        </authorList>
    </citation>
    <scope>NUCLEOTIDE SEQUENCE [LARGE SCALE GENOMIC DNA]</scope>
    <source>
        <strain evidence="4 5">OD-Hann</strain>
    </source>
</reference>
<dbReference type="EMBL" id="KN549223">
    <property type="protein sequence ID" value="KHJ99377.1"/>
    <property type="molecule type" value="Genomic_DNA"/>
</dbReference>
<name>A0A0B1TU47_OESDE</name>
<dbReference type="PANTHER" id="PTHR12411">
    <property type="entry name" value="CYSTEINE PROTEASE FAMILY C1-RELATED"/>
    <property type="match status" value="1"/>
</dbReference>
<evidence type="ECO:0000313" key="4">
    <source>
        <dbReference type="EMBL" id="KHJ99377.1"/>
    </source>
</evidence>
<dbReference type="Pfam" id="PF00112">
    <property type="entry name" value="Peptidase_C1"/>
    <property type="match status" value="2"/>
</dbReference>
<dbReference type="InterPro" id="IPR038765">
    <property type="entry name" value="Papain-like_cys_pep_sf"/>
</dbReference>
<comment type="similarity">
    <text evidence="1">Belongs to the peptidase C1 family.</text>
</comment>